<sequence length="494" mass="57288">MTALPSTSVPNDYRGPQPALPEEEETVENLDEYAALMRMEAEEENRLLEERQESIPLDEELEHDENTDWLRGCGWPTWFANRPFHLITAAARAPSLDLMRDLQMGSWNGIACVSPAASERVLWKLLHLTDMVFSRCEETLAQTPRVLRCWLRSWTPSFLPYPFELPQREKSRRRYYSYWGQFLCYIFRIQRLSRDMKESTYDLSGLYLSKPQTTMMDHIWARLSDSMTQADNGSVPKEVPAVLLENLFQLFVMFWTDLSVDGKMEQNAIVHFSGVLGIHSRALAFRRAYDYTPYLSALLWVGRLVILEYALPVKPYSQLRIPWPNRASYPDQVKRLRDHIRPKYLQRGSVSPIGYLVERLQHGRAIARREGPRTNISWSLDGQTLGIADSKITMHQFRRTIHYAIARTQQQAEDLLFGWWPEIKLESIRDNLATHRPGFSFLAEPANKLQTSFRILSRRAFSREGGFSLKGSGHARAIKYLRGRDRLLGAKSSE</sequence>
<reference evidence="2" key="1">
    <citation type="submission" date="2022-10" db="EMBL/GenBank/DDBJ databases">
        <title>Culturing micro-colonial fungi from biological soil crusts in the Mojave desert and describing Neophaeococcomyces mojavensis, and introducing the new genera and species Taxawa tesnikishii.</title>
        <authorList>
            <person name="Kurbessoian T."/>
            <person name="Stajich J.E."/>
        </authorList>
    </citation>
    <scope>NUCLEOTIDE SEQUENCE</scope>
    <source>
        <strain evidence="2">TK_1</strain>
    </source>
</reference>
<accession>A0ABQ9NG35</accession>
<evidence type="ECO:0000256" key="1">
    <source>
        <dbReference type="SAM" id="MobiDB-lite"/>
    </source>
</evidence>
<protein>
    <submittedName>
        <fullName evidence="2">Uncharacterized protein</fullName>
    </submittedName>
</protein>
<dbReference type="Proteomes" id="UP001172684">
    <property type="component" value="Unassembled WGS sequence"/>
</dbReference>
<evidence type="ECO:0000313" key="3">
    <source>
        <dbReference type="Proteomes" id="UP001172684"/>
    </source>
</evidence>
<gene>
    <name evidence="2" type="ORF">H2201_008696</name>
</gene>
<organism evidence="2 3">
    <name type="scientific">Coniosporium apollinis</name>
    <dbReference type="NCBI Taxonomy" id="61459"/>
    <lineage>
        <taxon>Eukaryota</taxon>
        <taxon>Fungi</taxon>
        <taxon>Dikarya</taxon>
        <taxon>Ascomycota</taxon>
        <taxon>Pezizomycotina</taxon>
        <taxon>Dothideomycetes</taxon>
        <taxon>Dothideomycetes incertae sedis</taxon>
        <taxon>Coniosporium</taxon>
    </lineage>
</organism>
<keyword evidence="3" id="KW-1185">Reference proteome</keyword>
<feature type="region of interest" description="Disordered" evidence="1">
    <location>
        <begin position="1"/>
        <end position="26"/>
    </location>
</feature>
<comment type="caution">
    <text evidence="2">The sequence shown here is derived from an EMBL/GenBank/DDBJ whole genome shotgun (WGS) entry which is preliminary data.</text>
</comment>
<proteinExistence type="predicted"/>
<feature type="compositionally biased region" description="Polar residues" evidence="1">
    <location>
        <begin position="1"/>
        <end position="10"/>
    </location>
</feature>
<dbReference type="EMBL" id="JAPDRL010000144">
    <property type="protein sequence ID" value="KAJ9655923.1"/>
    <property type="molecule type" value="Genomic_DNA"/>
</dbReference>
<evidence type="ECO:0000313" key="2">
    <source>
        <dbReference type="EMBL" id="KAJ9655923.1"/>
    </source>
</evidence>
<name>A0ABQ9NG35_9PEZI</name>